<dbReference type="AlphaFoldDB" id="Q2LSE8"/>
<evidence type="ECO:0000313" key="9">
    <source>
        <dbReference type="EMBL" id="ABC77006.1"/>
    </source>
</evidence>
<dbReference type="PANTHER" id="PTHR43731">
    <property type="entry name" value="RHOMBOID PROTEASE"/>
    <property type="match status" value="1"/>
</dbReference>
<evidence type="ECO:0000256" key="7">
    <source>
        <dbReference type="SAM" id="Phobius"/>
    </source>
</evidence>
<feature type="transmembrane region" description="Helical" evidence="7">
    <location>
        <begin position="169"/>
        <end position="189"/>
    </location>
</feature>
<dbReference type="STRING" id="56780.SYN_01026"/>
<feature type="transmembrane region" description="Helical" evidence="7">
    <location>
        <begin position="201"/>
        <end position="219"/>
    </location>
</feature>
<evidence type="ECO:0000256" key="4">
    <source>
        <dbReference type="ARBA" id="ARBA00022801"/>
    </source>
</evidence>
<dbReference type="InParanoid" id="Q2LSE8"/>
<comment type="subcellular location">
    <subcellularLocation>
        <location evidence="1">Membrane</location>
        <topology evidence="1">Multi-pass membrane protein</topology>
    </subcellularLocation>
</comment>
<dbReference type="RefSeq" id="WP_011417035.1">
    <property type="nucleotide sequence ID" value="NC_007759.1"/>
</dbReference>
<reference evidence="9 10" key="1">
    <citation type="journal article" date="2007" name="Proc. Natl. Acad. Sci. U.S.A.">
        <title>The genome of Syntrophus aciditrophicus: life at the thermodynamic limit of microbial growth.</title>
        <authorList>
            <person name="McInerney M.J."/>
            <person name="Rohlin L."/>
            <person name="Mouttaki H."/>
            <person name="Kim U."/>
            <person name="Krupp R.S."/>
            <person name="Rios-Hernandez L."/>
            <person name="Sieber J."/>
            <person name="Struchtemeyer C.G."/>
            <person name="Bhattacharyya A."/>
            <person name="Campbell J.W."/>
            <person name="Gunsalus R.P."/>
        </authorList>
    </citation>
    <scope>NUCLEOTIDE SEQUENCE [LARGE SCALE GENOMIC DNA]</scope>
    <source>
        <strain evidence="9 10">SB</strain>
    </source>
</reference>
<dbReference type="Pfam" id="PF01694">
    <property type="entry name" value="Rhomboid"/>
    <property type="match status" value="1"/>
</dbReference>
<feature type="transmembrane region" description="Helical" evidence="7">
    <location>
        <begin position="255"/>
        <end position="286"/>
    </location>
</feature>
<dbReference type="InterPro" id="IPR035952">
    <property type="entry name" value="Rhomboid-like_sf"/>
</dbReference>
<keyword evidence="4" id="KW-0378">Hydrolase</keyword>
<dbReference type="HOGENOM" id="CLU_055068_3_0_7"/>
<sequence length="289" mass="31529">MMTSHGKNSLLCPRCRRLVSADEPVCPHCGLKNPGSRWVAGFFGRLQSGNLQPVRLLIYINVAFYILSILFDPSAIRTSFNPLTLLSPSNHSLFFLGATGTIPIDQYGRWWTLISASFLHGGILHIFFNMAALSQLGTFVFHEYGFFRFLIIYTITGIAGFLLSYAVGIPFTIGASASLCGLIGAILFYGKSRGGFYGETIYRQATGWVVGLVLFGLLVPGINNWAHGGGLAAGILTGFLLGYEDKSAENSLHRILGMACVLVTVSVLLWAVMQTLYTFFIISGIINSY</sequence>
<feature type="transmembrane region" description="Helical" evidence="7">
    <location>
        <begin position="225"/>
        <end position="243"/>
    </location>
</feature>
<keyword evidence="10" id="KW-1185">Reference proteome</keyword>
<name>Q2LSE8_SYNAS</name>
<dbReference type="Gene3D" id="1.20.1540.10">
    <property type="entry name" value="Rhomboid-like"/>
    <property type="match status" value="1"/>
</dbReference>
<protein>
    <submittedName>
        <fullName evidence="9">Rhomboid family protein</fullName>
    </submittedName>
</protein>
<keyword evidence="6 7" id="KW-0472">Membrane</keyword>
<dbReference type="Proteomes" id="UP000001933">
    <property type="component" value="Chromosome"/>
</dbReference>
<evidence type="ECO:0000256" key="3">
    <source>
        <dbReference type="ARBA" id="ARBA00022692"/>
    </source>
</evidence>
<evidence type="ECO:0000313" key="10">
    <source>
        <dbReference type="Proteomes" id="UP000001933"/>
    </source>
</evidence>
<dbReference type="InterPro" id="IPR022764">
    <property type="entry name" value="Peptidase_S54_rhomboid_dom"/>
</dbReference>
<evidence type="ECO:0000259" key="8">
    <source>
        <dbReference type="Pfam" id="PF01694"/>
    </source>
</evidence>
<feature type="transmembrane region" description="Helical" evidence="7">
    <location>
        <begin position="54"/>
        <end position="71"/>
    </location>
</feature>
<evidence type="ECO:0000256" key="2">
    <source>
        <dbReference type="ARBA" id="ARBA00009045"/>
    </source>
</evidence>
<dbReference type="eggNOG" id="COG0705">
    <property type="taxonomic scope" value="Bacteria"/>
</dbReference>
<keyword evidence="5 7" id="KW-1133">Transmembrane helix</keyword>
<dbReference type="KEGG" id="sat:SYN_01026"/>
<evidence type="ECO:0000256" key="5">
    <source>
        <dbReference type="ARBA" id="ARBA00022989"/>
    </source>
</evidence>
<dbReference type="PANTHER" id="PTHR43731:SF14">
    <property type="entry name" value="PRESENILIN-ASSOCIATED RHOMBOID-LIKE PROTEIN, MITOCHONDRIAL"/>
    <property type="match status" value="1"/>
</dbReference>
<keyword evidence="3 7" id="KW-0812">Transmembrane</keyword>
<dbReference type="SUPFAM" id="SSF144091">
    <property type="entry name" value="Rhomboid-like"/>
    <property type="match status" value="1"/>
</dbReference>
<accession>Q2LSE8</accession>
<feature type="transmembrane region" description="Helical" evidence="7">
    <location>
        <begin position="110"/>
        <end position="133"/>
    </location>
</feature>
<dbReference type="EMBL" id="CP000252">
    <property type="protein sequence ID" value="ABC77006.1"/>
    <property type="molecule type" value="Genomic_DNA"/>
</dbReference>
<dbReference type="GO" id="GO:0004252">
    <property type="term" value="F:serine-type endopeptidase activity"/>
    <property type="evidence" value="ECO:0007669"/>
    <property type="project" value="InterPro"/>
</dbReference>
<proteinExistence type="inferred from homology"/>
<gene>
    <name evidence="9" type="ORF">SYN_01026</name>
</gene>
<organism evidence="9 10">
    <name type="scientific">Syntrophus aciditrophicus (strain SB)</name>
    <dbReference type="NCBI Taxonomy" id="56780"/>
    <lineage>
        <taxon>Bacteria</taxon>
        <taxon>Pseudomonadati</taxon>
        <taxon>Thermodesulfobacteriota</taxon>
        <taxon>Syntrophia</taxon>
        <taxon>Syntrophales</taxon>
        <taxon>Syntrophaceae</taxon>
        <taxon>Syntrophus</taxon>
    </lineage>
</organism>
<dbReference type="GO" id="GO:0016020">
    <property type="term" value="C:membrane"/>
    <property type="evidence" value="ECO:0007669"/>
    <property type="project" value="UniProtKB-SubCell"/>
</dbReference>
<comment type="similarity">
    <text evidence="2">Belongs to the peptidase S54 family.</text>
</comment>
<evidence type="ECO:0000256" key="6">
    <source>
        <dbReference type="ARBA" id="ARBA00023136"/>
    </source>
</evidence>
<feature type="transmembrane region" description="Helical" evidence="7">
    <location>
        <begin position="145"/>
        <end position="163"/>
    </location>
</feature>
<dbReference type="MEROPS" id="S54.004"/>
<feature type="domain" description="Peptidase S54 rhomboid" evidence="8">
    <location>
        <begin position="108"/>
        <end position="242"/>
    </location>
</feature>
<dbReference type="InterPro" id="IPR050925">
    <property type="entry name" value="Rhomboid_protease_S54"/>
</dbReference>
<evidence type="ECO:0000256" key="1">
    <source>
        <dbReference type="ARBA" id="ARBA00004141"/>
    </source>
</evidence>